<dbReference type="ExpressionAtlas" id="A0A2K3LEM0">
    <property type="expression patterns" value="baseline"/>
</dbReference>
<evidence type="ECO:0000313" key="1">
    <source>
        <dbReference type="EMBL" id="PNX76981.1"/>
    </source>
</evidence>
<evidence type="ECO:0000313" key="2">
    <source>
        <dbReference type="Proteomes" id="UP000236291"/>
    </source>
</evidence>
<proteinExistence type="predicted"/>
<sequence length="173" mass="19624">MKPQVAESVVYIENVVDVWNDLKERYLQAMRNARMFKNEDKIIQFLMGLNEQYQSKKDNRIYGIHAQLESKNDESQGRVYGKGRGYGNNLGVAIIKKHGYPPNWGFGRGHQGNAYANHAGVDNDEGYHDAGNAQLRATYEGNVSLTKDQYNSLIALLERNQVDGTKQACYQYG</sequence>
<accession>A0A2K3LEM0</accession>
<organism evidence="1 2">
    <name type="scientific">Trifolium pratense</name>
    <name type="common">Red clover</name>
    <dbReference type="NCBI Taxonomy" id="57577"/>
    <lineage>
        <taxon>Eukaryota</taxon>
        <taxon>Viridiplantae</taxon>
        <taxon>Streptophyta</taxon>
        <taxon>Embryophyta</taxon>
        <taxon>Tracheophyta</taxon>
        <taxon>Spermatophyta</taxon>
        <taxon>Magnoliopsida</taxon>
        <taxon>eudicotyledons</taxon>
        <taxon>Gunneridae</taxon>
        <taxon>Pentapetalae</taxon>
        <taxon>rosids</taxon>
        <taxon>fabids</taxon>
        <taxon>Fabales</taxon>
        <taxon>Fabaceae</taxon>
        <taxon>Papilionoideae</taxon>
        <taxon>50 kb inversion clade</taxon>
        <taxon>NPAAA clade</taxon>
        <taxon>Hologalegina</taxon>
        <taxon>IRL clade</taxon>
        <taxon>Trifolieae</taxon>
        <taxon>Trifolium</taxon>
    </lineage>
</organism>
<dbReference type="Proteomes" id="UP000236291">
    <property type="component" value="Unassembled WGS sequence"/>
</dbReference>
<name>A0A2K3LEM0_TRIPR</name>
<reference evidence="1 2" key="1">
    <citation type="journal article" date="2014" name="Am. J. Bot.">
        <title>Genome assembly and annotation for red clover (Trifolium pratense; Fabaceae).</title>
        <authorList>
            <person name="Istvanek J."/>
            <person name="Jaros M."/>
            <person name="Krenek A."/>
            <person name="Repkova J."/>
        </authorList>
    </citation>
    <scope>NUCLEOTIDE SEQUENCE [LARGE SCALE GENOMIC DNA]</scope>
    <source>
        <strain evidence="2">cv. Tatra</strain>
        <tissue evidence="1">Young leaves</tissue>
    </source>
</reference>
<dbReference type="AlphaFoldDB" id="A0A2K3LEM0"/>
<dbReference type="EMBL" id="ASHM01031585">
    <property type="protein sequence ID" value="PNX76981.1"/>
    <property type="molecule type" value="Genomic_DNA"/>
</dbReference>
<protein>
    <submittedName>
        <fullName evidence="1">Uncharacterized protein</fullName>
    </submittedName>
</protein>
<reference evidence="1 2" key="2">
    <citation type="journal article" date="2017" name="Front. Plant Sci.">
        <title>Gene Classification and Mining of Molecular Markers Useful in Red Clover (Trifolium pratense) Breeding.</title>
        <authorList>
            <person name="Istvanek J."/>
            <person name="Dluhosova J."/>
            <person name="Dluhos P."/>
            <person name="Patkova L."/>
            <person name="Nedelnik J."/>
            <person name="Repkova J."/>
        </authorList>
    </citation>
    <scope>NUCLEOTIDE SEQUENCE [LARGE SCALE GENOMIC DNA]</scope>
    <source>
        <strain evidence="2">cv. Tatra</strain>
        <tissue evidence="1">Young leaves</tissue>
    </source>
</reference>
<gene>
    <name evidence="1" type="ORF">L195_g032941</name>
</gene>
<comment type="caution">
    <text evidence="1">The sequence shown here is derived from an EMBL/GenBank/DDBJ whole genome shotgun (WGS) entry which is preliminary data.</text>
</comment>